<protein>
    <submittedName>
        <fullName evidence="2">Glyoxylase-like metal-dependent hydrolase (Beta-lactamase superfamily II)</fullName>
    </submittedName>
</protein>
<dbReference type="SMART" id="SM00849">
    <property type="entry name" value="Lactamase_B"/>
    <property type="match status" value="1"/>
</dbReference>
<dbReference type="AlphaFoldDB" id="A0A841J675"/>
<evidence type="ECO:0000259" key="1">
    <source>
        <dbReference type="SMART" id="SM00849"/>
    </source>
</evidence>
<name>A0A841J675_9SPHI</name>
<dbReference type="PANTHER" id="PTHR36839">
    <property type="entry name" value="METALLO-BETA-LACTAMASE FAMILY PROTEIN (AFU_ORTHOLOGUE AFUA_5G12770)"/>
    <property type="match status" value="1"/>
</dbReference>
<proteinExistence type="predicted"/>
<dbReference type="EMBL" id="JACHCA010000001">
    <property type="protein sequence ID" value="MBB6126284.1"/>
    <property type="molecule type" value="Genomic_DNA"/>
</dbReference>
<accession>A0A841J675</accession>
<comment type="caution">
    <text evidence="2">The sequence shown here is derived from an EMBL/GenBank/DDBJ whole genome shotgun (WGS) entry which is preliminary data.</text>
</comment>
<evidence type="ECO:0000313" key="3">
    <source>
        <dbReference type="Proteomes" id="UP000548326"/>
    </source>
</evidence>
<keyword evidence="2" id="KW-0378">Hydrolase</keyword>
<dbReference type="PANTHER" id="PTHR36839:SF1">
    <property type="entry name" value="METALLO-BETA-LACTAMASE FAMILY PROTEIN (AFU_ORTHOLOGUE AFUA_5G12770)"/>
    <property type="match status" value="1"/>
</dbReference>
<dbReference type="InterPro" id="IPR001279">
    <property type="entry name" value="Metallo-B-lactamas"/>
</dbReference>
<organism evidence="2 3">
    <name type="scientific">Mucilaginibacter lappiensis</name>
    <dbReference type="NCBI Taxonomy" id="354630"/>
    <lineage>
        <taxon>Bacteria</taxon>
        <taxon>Pseudomonadati</taxon>
        <taxon>Bacteroidota</taxon>
        <taxon>Sphingobacteriia</taxon>
        <taxon>Sphingobacteriales</taxon>
        <taxon>Sphingobacteriaceae</taxon>
        <taxon>Mucilaginibacter</taxon>
    </lineage>
</organism>
<gene>
    <name evidence="2" type="ORF">HDF22_000385</name>
</gene>
<sequence>MEQVKNTCCTCGTQYEAELSSPEFCPICNDDRQYLAEDGQNWTNSVEIVANHQVLIRELSPTLFSLQVTPLLALGNRALLTLSPGGNILWDCIPLLNQEIIDFIGSKGGIKAIAFSHPHFYSNVNEWAQIFDCPVYIHAADEQWMFNKGPHISFWEGTEQQLCDGISIINIGGHFPGSSVLRVPDLSASGALLTGDSIYIAKSKKHLAFMYSYPNVIPLPEKELAEVIKRVDQIQFDTIYGGFEWQNLTQVAREVFRSSVTRYGISLEAPVY</sequence>
<dbReference type="SUPFAM" id="SSF56281">
    <property type="entry name" value="Metallo-hydrolase/oxidoreductase"/>
    <property type="match status" value="1"/>
</dbReference>
<dbReference type="RefSeq" id="WP_183585279.1">
    <property type="nucleotide sequence ID" value="NZ_JACHCA010000001.1"/>
</dbReference>
<reference evidence="2 3" key="1">
    <citation type="submission" date="2020-08" db="EMBL/GenBank/DDBJ databases">
        <title>Genomic Encyclopedia of Type Strains, Phase IV (KMG-V): Genome sequencing to study the core and pangenomes of soil and plant-associated prokaryotes.</title>
        <authorList>
            <person name="Whitman W."/>
        </authorList>
    </citation>
    <scope>NUCLEOTIDE SEQUENCE [LARGE SCALE GENOMIC DNA]</scope>
    <source>
        <strain evidence="2 3">MP601</strain>
    </source>
</reference>
<feature type="domain" description="Metallo-beta-lactamase" evidence="1">
    <location>
        <begin position="75"/>
        <end position="243"/>
    </location>
</feature>
<dbReference type="InterPro" id="IPR036866">
    <property type="entry name" value="RibonucZ/Hydroxyglut_hydro"/>
</dbReference>
<evidence type="ECO:0000313" key="2">
    <source>
        <dbReference type="EMBL" id="MBB6126284.1"/>
    </source>
</evidence>
<dbReference type="Proteomes" id="UP000548326">
    <property type="component" value="Unassembled WGS sequence"/>
</dbReference>
<dbReference type="GO" id="GO:0016787">
    <property type="term" value="F:hydrolase activity"/>
    <property type="evidence" value="ECO:0007669"/>
    <property type="project" value="UniProtKB-KW"/>
</dbReference>
<dbReference type="Gene3D" id="3.60.15.10">
    <property type="entry name" value="Ribonuclease Z/Hydroxyacylglutathione hydrolase-like"/>
    <property type="match status" value="1"/>
</dbReference>